<name>A0ABX1Y9I4_9BACL</name>
<organism evidence="2 3">
    <name type="scientific">Paenibacillus phytohabitans</name>
    <dbReference type="NCBI Taxonomy" id="2654978"/>
    <lineage>
        <taxon>Bacteria</taxon>
        <taxon>Bacillati</taxon>
        <taxon>Bacillota</taxon>
        <taxon>Bacilli</taxon>
        <taxon>Bacillales</taxon>
        <taxon>Paenibacillaceae</taxon>
        <taxon>Paenibacillus</taxon>
    </lineage>
</organism>
<evidence type="ECO:0000313" key="3">
    <source>
        <dbReference type="Proteomes" id="UP000596857"/>
    </source>
</evidence>
<evidence type="ECO:0000256" key="1">
    <source>
        <dbReference type="SAM" id="MobiDB-lite"/>
    </source>
</evidence>
<proteinExistence type="predicted"/>
<protein>
    <submittedName>
        <fullName evidence="2">Uncharacterized protein</fullName>
    </submittedName>
</protein>
<sequence length="268" mass="29646">MTYSFVVEPVSVLDFDSEDELIDRCKEWNLLPATATRVKTYQYKRNGLTLPVEIVGYVDSLTVVIQFENKQQHCIHPSYLKEMQTAAFGQRAAAAEAAKADDSTEVTEATLPAVNVLEEQESQEVPEAETASKEILAAPESADSDSAKQETPVIPQKKAAASKKKAAVQLPEDKLAITAIVKEFTTVPNHFSDNDDEVIIYEAVSVEDHDLAIEEVWSSHSATLKKLELNPGDKVSFEAKIVAKKLTQHPVKYKINNPSKMKKIESDS</sequence>
<reference evidence="2 3" key="1">
    <citation type="submission" date="2019-10" db="EMBL/GenBank/DDBJ databases">
        <title>Description of Paenibacillus terricola sp. nov.</title>
        <authorList>
            <person name="Carlier A."/>
            <person name="Qi S."/>
        </authorList>
    </citation>
    <scope>NUCLEOTIDE SEQUENCE [LARGE SCALE GENOMIC DNA]</scope>
    <source>
        <strain evidence="2 3">LMG 31459</strain>
    </source>
</reference>
<feature type="region of interest" description="Disordered" evidence="1">
    <location>
        <begin position="139"/>
        <end position="158"/>
    </location>
</feature>
<accession>A0ABX1Y9I4</accession>
<gene>
    <name evidence="2" type="ORF">GC101_01555</name>
</gene>
<dbReference type="Proteomes" id="UP000596857">
    <property type="component" value="Unassembled WGS sequence"/>
</dbReference>
<dbReference type="EMBL" id="WHOB01000013">
    <property type="protein sequence ID" value="NOU77557.1"/>
    <property type="molecule type" value="Genomic_DNA"/>
</dbReference>
<comment type="caution">
    <text evidence="2">The sequence shown here is derived from an EMBL/GenBank/DDBJ whole genome shotgun (WGS) entry which is preliminary data.</text>
</comment>
<keyword evidence="3" id="KW-1185">Reference proteome</keyword>
<dbReference type="RefSeq" id="WP_171715844.1">
    <property type="nucleotide sequence ID" value="NZ_WHOB01000013.1"/>
</dbReference>
<evidence type="ECO:0000313" key="2">
    <source>
        <dbReference type="EMBL" id="NOU77557.1"/>
    </source>
</evidence>